<evidence type="ECO:0000256" key="4">
    <source>
        <dbReference type="SAM" id="MobiDB-lite"/>
    </source>
</evidence>
<dbReference type="InterPro" id="IPR044861">
    <property type="entry name" value="IPNS-like_FE2OG_OXY"/>
</dbReference>
<dbReference type="InParanoid" id="A0A068ULA7"/>
<gene>
    <name evidence="6" type="ORF">GSCOC_T00028436001</name>
</gene>
<dbReference type="GO" id="GO:0009805">
    <property type="term" value="P:coumarin biosynthetic process"/>
    <property type="evidence" value="ECO:0007669"/>
    <property type="project" value="UniProtKB-ARBA"/>
</dbReference>
<dbReference type="AlphaFoldDB" id="A0A068ULA7"/>
<dbReference type="GO" id="GO:0046872">
    <property type="term" value="F:metal ion binding"/>
    <property type="evidence" value="ECO:0007669"/>
    <property type="project" value="UniProtKB-KW"/>
</dbReference>
<dbReference type="Pfam" id="PF14226">
    <property type="entry name" value="DIOX_N"/>
    <property type="match status" value="1"/>
</dbReference>
<proteinExistence type="inferred from homology"/>
<keyword evidence="7" id="KW-1185">Reference proteome</keyword>
<dbReference type="InterPro" id="IPR005123">
    <property type="entry name" value="Oxoglu/Fe-dep_dioxygenase_dom"/>
</dbReference>
<dbReference type="OrthoDB" id="288590at2759"/>
<dbReference type="GO" id="GO:0016706">
    <property type="term" value="F:2-oxoglutarate-dependent dioxygenase activity"/>
    <property type="evidence" value="ECO:0007669"/>
    <property type="project" value="UniProtKB-ARBA"/>
</dbReference>
<dbReference type="InterPro" id="IPR027443">
    <property type="entry name" value="IPNS-like_sf"/>
</dbReference>
<protein>
    <recommendedName>
        <fullName evidence="5">Fe2OG dioxygenase domain-containing protein</fullName>
    </recommendedName>
</protein>
<dbReference type="Proteomes" id="UP000295252">
    <property type="component" value="Chromosome I"/>
</dbReference>
<evidence type="ECO:0000256" key="2">
    <source>
        <dbReference type="ARBA" id="ARBA00023004"/>
    </source>
</evidence>
<evidence type="ECO:0000313" key="6">
    <source>
        <dbReference type="EMBL" id="CDP09206.1"/>
    </source>
</evidence>
<dbReference type="Gene3D" id="2.60.120.330">
    <property type="entry name" value="B-lactam Antibiotic, Isopenicillin N Synthase, Chain"/>
    <property type="match status" value="1"/>
</dbReference>
<comment type="similarity">
    <text evidence="3">Belongs to the iron/ascorbate-dependent oxidoreductase family.</text>
</comment>
<dbReference type="PROSITE" id="PS51471">
    <property type="entry name" value="FE2OG_OXY"/>
    <property type="match status" value="1"/>
</dbReference>
<dbReference type="FunCoup" id="A0A068ULA7">
    <property type="interactions" value="20"/>
</dbReference>
<evidence type="ECO:0000313" key="7">
    <source>
        <dbReference type="Proteomes" id="UP000295252"/>
    </source>
</evidence>
<evidence type="ECO:0000256" key="1">
    <source>
        <dbReference type="ARBA" id="ARBA00022723"/>
    </source>
</evidence>
<sequence length="340" mass="39189">MSQTEYDSYPPLFRPRRSPTLPSPDSDDFFNQQVPDFDPVPVIDSECINQKKLDEACREWGMFRLINHGIPLTLLNKLHDHAKKLFSLAYESKQASFTPPISYFWGTPGLTPSGVVIQRDARAQSQNFNWLEGFHVLLTPLSQLQYEDPMLDSFRCLLEEYGRHQTRLATTIFEALAKNLQLDSERTRAYLSTATGHLRVHRYPCCFEAEQLRAWGIDVHTDSSVLSILHEDEVGGLQVCSNNQWFDVKPQFDSLIVNLGDMMQAMSDDNYIGAKHRVKVNKHKERISVGYFVLPYEDTVIESSKYKPFTYADFRAEVQRDLKTVGYKIGLQKFKLSETF</sequence>
<keyword evidence="3" id="KW-0560">Oxidoreductase</keyword>
<name>A0A068ULA7_COFCA</name>
<dbReference type="PANTHER" id="PTHR47990">
    <property type="entry name" value="2-OXOGLUTARATE (2OG) AND FE(II)-DEPENDENT OXYGENASE SUPERFAMILY PROTEIN-RELATED"/>
    <property type="match status" value="1"/>
</dbReference>
<feature type="domain" description="Fe2OG dioxygenase" evidence="5">
    <location>
        <begin position="193"/>
        <end position="295"/>
    </location>
</feature>
<feature type="region of interest" description="Disordered" evidence="4">
    <location>
        <begin position="1"/>
        <end position="30"/>
    </location>
</feature>
<reference evidence="7" key="1">
    <citation type="journal article" date="2014" name="Science">
        <title>The coffee genome provides insight into the convergent evolution of caffeine biosynthesis.</title>
        <authorList>
            <person name="Denoeud F."/>
            <person name="Carretero-Paulet L."/>
            <person name="Dereeper A."/>
            <person name="Droc G."/>
            <person name="Guyot R."/>
            <person name="Pietrella M."/>
            <person name="Zheng C."/>
            <person name="Alberti A."/>
            <person name="Anthony F."/>
            <person name="Aprea G."/>
            <person name="Aury J.M."/>
            <person name="Bento P."/>
            <person name="Bernard M."/>
            <person name="Bocs S."/>
            <person name="Campa C."/>
            <person name="Cenci A."/>
            <person name="Combes M.C."/>
            <person name="Crouzillat D."/>
            <person name="Da Silva C."/>
            <person name="Daddiego L."/>
            <person name="De Bellis F."/>
            <person name="Dussert S."/>
            <person name="Garsmeur O."/>
            <person name="Gayraud T."/>
            <person name="Guignon V."/>
            <person name="Jahn K."/>
            <person name="Jamilloux V."/>
            <person name="Joet T."/>
            <person name="Labadie K."/>
            <person name="Lan T."/>
            <person name="Leclercq J."/>
            <person name="Lepelley M."/>
            <person name="Leroy T."/>
            <person name="Li L.T."/>
            <person name="Librado P."/>
            <person name="Lopez L."/>
            <person name="Munoz A."/>
            <person name="Noel B."/>
            <person name="Pallavicini A."/>
            <person name="Perrotta G."/>
            <person name="Poncet V."/>
            <person name="Pot D."/>
            <person name="Priyono X."/>
            <person name="Rigoreau M."/>
            <person name="Rouard M."/>
            <person name="Rozas J."/>
            <person name="Tranchant-Dubreuil C."/>
            <person name="VanBuren R."/>
            <person name="Zhang Q."/>
            <person name="Andrade A.C."/>
            <person name="Argout X."/>
            <person name="Bertrand B."/>
            <person name="de Kochko A."/>
            <person name="Graziosi G."/>
            <person name="Henry R.J."/>
            <person name="Jayarama X."/>
            <person name="Ming R."/>
            <person name="Nagai C."/>
            <person name="Rounsley S."/>
            <person name="Sankoff D."/>
            <person name="Giuliano G."/>
            <person name="Albert V.A."/>
            <person name="Wincker P."/>
            <person name="Lashermes P."/>
        </authorList>
    </citation>
    <scope>NUCLEOTIDE SEQUENCE [LARGE SCALE GENOMIC DNA]</scope>
    <source>
        <strain evidence="7">cv. DH200-94</strain>
    </source>
</reference>
<dbReference type="PhylomeDB" id="A0A068ULA7"/>
<evidence type="ECO:0000259" key="5">
    <source>
        <dbReference type="PROSITE" id="PS51471"/>
    </source>
</evidence>
<dbReference type="InterPro" id="IPR026992">
    <property type="entry name" value="DIOX_N"/>
</dbReference>
<dbReference type="SUPFAM" id="SSF51197">
    <property type="entry name" value="Clavaminate synthase-like"/>
    <property type="match status" value="1"/>
</dbReference>
<dbReference type="Gramene" id="CDP09206">
    <property type="protein sequence ID" value="CDP09206"/>
    <property type="gene ID" value="GSCOC_T00028436001"/>
</dbReference>
<keyword evidence="1 3" id="KW-0479">Metal-binding</keyword>
<dbReference type="STRING" id="49390.A0A068ULA7"/>
<keyword evidence="2 3" id="KW-0408">Iron</keyword>
<dbReference type="EMBL" id="HG739120">
    <property type="protein sequence ID" value="CDP09206.1"/>
    <property type="molecule type" value="Genomic_DNA"/>
</dbReference>
<evidence type="ECO:0000256" key="3">
    <source>
        <dbReference type="RuleBase" id="RU003682"/>
    </source>
</evidence>
<dbReference type="OMA" id="VIRDGAW"/>
<dbReference type="GO" id="GO:0002238">
    <property type="term" value="P:response to molecule of fungal origin"/>
    <property type="evidence" value="ECO:0007669"/>
    <property type="project" value="UniProtKB-ARBA"/>
</dbReference>
<organism evidence="6 7">
    <name type="scientific">Coffea canephora</name>
    <name type="common">Robusta coffee</name>
    <dbReference type="NCBI Taxonomy" id="49390"/>
    <lineage>
        <taxon>Eukaryota</taxon>
        <taxon>Viridiplantae</taxon>
        <taxon>Streptophyta</taxon>
        <taxon>Embryophyta</taxon>
        <taxon>Tracheophyta</taxon>
        <taxon>Spermatophyta</taxon>
        <taxon>Magnoliopsida</taxon>
        <taxon>eudicotyledons</taxon>
        <taxon>Gunneridae</taxon>
        <taxon>Pentapetalae</taxon>
        <taxon>asterids</taxon>
        <taxon>lamiids</taxon>
        <taxon>Gentianales</taxon>
        <taxon>Rubiaceae</taxon>
        <taxon>Ixoroideae</taxon>
        <taxon>Gardenieae complex</taxon>
        <taxon>Bertiereae - Coffeeae clade</taxon>
        <taxon>Coffeeae</taxon>
        <taxon>Coffea</taxon>
    </lineage>
</organism>
<dbReference type="PRINTS" id="PR00682">
    <property type="entry name" value="IPNSYNTHASE"/>
</dbReference>
<dbReference type="Pfam" id="PF03171">
    <property type="entry name" value="2OG-FeII_Oxy"/>
    <property type="match status" value="1"/>
</dbReference>
<dbReference type="InterPro" id="IPR050231">
    <property type="entry name" value="Iron_ascorbate_oxido_reductase"/>
</dbReference>
<accession>A0A068ULA7</accession>